<evidence type="ECO:0008006" key="3">
    <source>
        <dbReference type="Google" id="ProtNLM"/>
    </source>
</evidence>
<sequence length="405" mass="46403">MDEQWYQNYVLLALRLDKILRSQSAQPFVDAYYGPSAWKTQVESEREVPLDNIIKLAADLRTSLSSQQYTAAHQRHLEKQLRALETVARKLNGEDFTLQEEVQNCFDISPRWIPEAEFEQAHSWLDEILPGAGDISTRALAWRKRYELPQEKYYLLPQLVELMIAEARARTSAFVDLPPEEKIEVRVVRGKPTGGACWYLGNYQSLIEINADLPIALNTLLDLICHEGYPGHHTEATLKELHLYRKQGYLDQSVLPLISPLCLIAEGIATLAKEVIFSAEEAEKWLAQHIYPQVGLTIEPIDAEKFAQASDILEGVRGNAAFLLREGRSEAEVRQYIQKYMLVSEDRADKALQFLKVPFLDAYVFTYFYGKKLMRPWLEGPDKLKVFRRFLSEQIVPSDLVALSS</sequence>
<reference evidence="1 2" key="1">
    <citation type="submission" date="2019-01" db="EMBL/GenBank/DDBJ databases">
        <title>Ktedonosporobacter rubrisoli SCAWS-G2.</title>
        <authorList>
            <person name="Huang Y."/>
            <person name="Yan B."/>
        </authorList>
    </citation>
    <scope>NUCLEOTIDE SEQUENCE [LARGE SCALE GENOMIC DNA]</scope>
    <source>
        <strain evidence="1 2">SCAWS-G2</strain>
    </source>
</reference>
<gene>
    <name evidence="1" type="ORF">EPA93_23705</name>
</gene>
<dbReference type="OrthoDB" id="140419at2"/>
<evidence type="ECO:0000313" key="2">
    <source>
        <dbReference type="Proteomes" id="UP000290365"/>
    </source>
</evidence>
<dbReference type="RefSeq" id="WP_129889879.1">
    <property type="nucleotide sequence ID" value="NZ_CP035758.1"/>
</dbReference>
<proteinExistence type="predicted"/>
<name>A0A4P6JV51_KTERU</name>
<dbReference type="KEGG" id="kbs:EPA93_23705"/>
<protein>
    <recommendedName>
        <fullName evidence="3">DUF885 domain-containing protein</fullName>
    </recommendedName>
</protein>
<dbReference type="Proteomes" id="UP000290365">
    <property type="component" value="Chromosome"/>
</dbReference>
<evidence type="ECO:0000313" key="1">
    <source>
        <dbReference type="EMBL" id="QBD78826.1"/>
    </source>
</evidence>
<dbReference type="AlphaFoldDB" id="A0A4P6JV51"/>
<accession>A0A4P6JV51</accession>
<keyword evidence="2" id="KW-1185">Reference proteome</keyword>
<dbReference type="EMBL" id="CP035758">
    <property type="protein sequence ID" value="QBD78826.1"/>
    <property type="molecule type" value="Genomic_DNA"/>
</dbReference>
<organism evidence="1 2">
    <name type="scientific">Ktedonosporobacter rubrisoli</name>
    <dbReference type="NCBI Taxonomy" id="2509675"/>
    <lineage>
        <taxon>Bacteria</taxon>
        <taxon>Bacillati</taxon>
        <taxon>Chloroflexota</taxon>
        <taxon>Ktedonobacteria</taxon>
        <taxon>Ktedonobacterales</taxon>
        <taxon>Ktedonosporobacteraceae</taxon>
        <taxon>Ktedonosporobacter</taxon>
    </lineage>
</organism>